<dbReference type="PANTHER" id="PTHR46349:SF6">
    <property type="entry name" value="MYOSIN-6-LIKE"/>
    <property type="match status" value="1"/>
</dbReference>
<accession>A0A5M3YYK9</accession>
<feature type="compositionally biased region" description="Polar residues" evidence="6">
    <location>
        <begin position="58"/>
        <end position="69"/>
    </location>
</feature>
<keyword evidence="2" id="KW-0963">Cytoplasm</keyword>
<keyword evidence="3" id="KW-0518">Myosin</keyword>
<name>A0A5M3YYK9_ASPTE</name>
<evidence type="ECO:0000313" key="8">
    <source>
        <dbReference type="Proteomes" id="UP000452235"/>
    </source>
</evidence>
<keyword evidence="4" id="KW-0505">Motor protein</keyword>
<evidence type="ECO:0000256" key="2">
    <source>
        <dbReference type="ARBA" id="ARBA00022490"/>
    </source>
</evidence>
<evidence type="ECO:0000256" key="5">
    <source>
        <dbReference type="SAM" id="Coils"/>
    </source>
</evidence>
<dbReference type="VEuPathDB" id="FungiDB:ATEG_03689"/>
<dbReference type="EMBL" id="BLJY01000011">
    <property type="protein sequence ID" value="GFF19815.1"/>
    <property type="molecule type" value="Genomic_DNA"/>
</dbReference>
<reference evidence="7 8" key="1">
    <citation type="submission" date="2020-01" db="EMBL/GenBank/DDBJ databases">
        <title>Aspergillus terreus IFO 6365 whole genome shotgun sequence.</title>
        <authorList>
            <person name="Kanamasa S."/>
            <person name="Takahashi H."/>
        </authorList>
    </citation>
    <scope>NUCLEOTIDE SEQUENCE [LARGE SCALE GENOMIC DNA]</scope>
    <source>
        <strain evidence="7 8">IFO 6365</strain>
    </source>
</reference>
<evidence type="ECO:0000256" key="1">
    <source>
        <dbReference type="ARBA" id="ARBA00004496"/>
    </source>
</evidence>
<feature type="coiled-coil region" evidence="5">
    <location>
        <begin position="147"/>
        <end position="229"/>
    </location>
</feature>
<comment type="subcellular location">
    <subcellularLocation>
        <location evidence="1">Cytoplasm</location>
    </subcellularLocation>
</comment>
<feature type="coiled-coil region" evidence="5">
    <location>
        <begin position="589"/>
        <end position="648"/>
    </location>
</feature>
<evidence type="ECO:0000313" key="7">
    <source>
        <dbReference type="EMBL" id="GFF19815.1"/>
    </source>
</evidence>
<dbReference type="PANTHER" id="PTHR46349">
    <property type="entry name" value="CINGULIN-LIKE PROTEIN 1-RELATED"/>
    <property type="match status" value="1"/>
</dbReference>
<feature type="region of interest" description="Disordered" evidence="6">
    <location>
        <begin position="1"/>
        <end position="109"/>
    </location>
</feature>
<sequence>METRQARKRRTSSVSTQAPRSPAACRTTRQSAAASPASSCKTPRQPRKKVRFSDPGPQLQNGPDYSTGLTPAMLRTSFEEPADADGNPQTPSKRLRRRRSAPLPRSRVSLDPLWPARLPSPERVVQFTPLRQILDSRTQRRIRRVGLSDEINQLQREKRETAQYEKTLQSLLRERDALRHQLELAKHNRLPQSPACSEVMPWVPPQARIENLEHENSKLREELSFSSVHSALNQSDVASTEADTIILNDSAFDGSTMLISNSPDMRAFNGHTPPIPDDIFLLDHGVSNPDVCFERDQHADAIALSADLEAAKTEKKELFNAFRSRLSAFMGTPLESHLRQSSPPPDFLERFLPALTEVLTRASDATSALSTVQQELRDLGFAGRNVDEIVAQMRDRFRWARLRLERAAPGETPRASLHNGNSTLSALVARVELLVQSLDEEQKMHEAAVGRERTLRGHFNAALARYETAAKKVQDLEESISSSARDMLHTRMRMQELENEGKEQAVGIDRLNAALTTYRTEVTNLENLIAELEENHRQQVSQLKSQIDEEEKARHAAELSATEREAHIHELEETVENNRISVCDLTAKVELLEKERQKAVEGLEKQATEQQQEIGVMNVRVSELTTSLEAAKSEAEKLRLSNSGLEEQLRLEIRARDSLLDRWAADQARSFAYMKETVNAERRKAKVRSANWQMKSDELQSDDVHAGSEPVTPVSMTRFVDVEVGRGKHRRRLDSGIGILTDDLLAEDVEETGEIPPSDPADL</sequence>
<feature type="compositionally biased region" description="Polar residues" evidence="6">
    <location>
        <begin position="27"/>
        <end position="42"/>
    </location>
</feature>
<keyword evidence="8" id="KW-1185">Reference proteome</keyword>
<evidence type="ECO:0000256" key="4">
    <source>
        <dbReference type="ARBA" id="ARBA00023175"/>
    </source>
</evidence>
<feature type="coiled-coil region" evidence="5">
    <location>
        <begin position="508"/>
        <end position="560"/>
    </location>
</feature>
<organism evidence="7 8">
    <name type="scientific">Aspergillus terreus</name>
    <dbReference type="NCBI Taxonomy" id="33178"/>
    <lineage>
        <taxon>Eukaryota</taxon>
        <taxon>Fungi</taxon>
        <taxon>Dikarya</taxon>
        <taxon>Ascomycota</taxon>
        <taxon>Pezizomycotina</taxon>
        <taxon>Eurotiomycetes</taxon>
        <taxon>Eurotiomycetidae</taxon>
        <taxon>Eurotiales</taxon>
        <taxon>Aspergillaceae</taxon>
        <taxon>Aspergillus</taxon>
        <taxon>Aspergillus subgen. Circumdati</taxon>
    </lineage>
</organism>
<dbReference type="OrthoDB" id="3532430at2759"/>
<evidence type="ECO:0000256" key="3">
    <source>
        <dbReference type="ARBA" id="ARBA00023123"/>
    </source>
</evidence>
<dbReference type="Proteomes" id="UP000452235">
    <property type="component" value="Unassembled WGS sequence"/>
</dbReference>
<evidence type="ECO:0000256" key="6">
    <source>
        <dbReference type="SAM" id="MobiDB-lite"/>
    </source>
</evidence>
<comment type="caution">
    <text evidence="7">The sequence shown here is derived from an EMBL/GenBank/DDBJ whole genome shotgun (WGS) entry which is preliminary data.</text>
</comment>
<feature type="compositionally biased region" description="Basic residues" evidence="6">
    <location>
        <begin position="1"/>
        <end position="11"/>
    </location>
</feature>
<keyword evidence="5" id="KW-0175">Coiled coil</keyword>
<protein>
    <submittedName>
        <fullName evidence="7">Uncharacterized protein</fullName>
    </submittedName>
</protein>
<gene>
    <name evidence="7" type="ORF">ATEIFO6365_0011007400</name>
</gene>
<dbReference type="AlphaFoldDB" id="A0A5M3YYK9"/>
<proteinExistence type="predicted"/>